<organism evidence="4 5">
    <name type="scientific">Cryobacterium roopkundense</name>
    <dbReference type="NCBI Taxonomy" id="1001240"/>
    <lineage>
        <taxon>Bacteria</taxon>
        <taxon>Bacillati</taxon>
        <taxon>Actinomycetota</taxon>
        <taxon>Actinomycetes</taxon>
        <taxon>Micrococcales</taxon>
        <taxon>Microbacteriaceae</taxon>
        <taxon>Cryobacterium</taxon>
    </lineage>
</organism>
<gene>
    <name evidence="4" type="ORF">BJ997_002790</name>
</gene>
<name>A0A7W8ZYB9_9MICO</name>
<evidence type="ECO:0000313" key="5">
    <source>
        <dbReference type="Proteomes" id="UP000561726"/>
    </source>
</evidence>
<feature type="compositionally biased region" description="Basic and acidic residues" evidence="1">
    <location>
        <begin position="168"/>
        <end position="177"/>
    </location>
</feature>
<protein>
    <submittedName>
        <fullName evidence="4">Transposase</fullName>
    </submittedName>
</protein>
<dbReference type="GO" id="GO:0006313">
    <property type="term" value="P:DNA transposition"/>
    <property type="evidence" value="ECO:0007669"/>
    <property type="project" value="InterPro"/>
</dbReference>
<dbReference type="Pfam" id="PF01609">
    <property type="entry name" value="DDE_Tnp_1"/>
    <property type="match status" value="1"/>
</dbReference>
<dbReference type="EMBL" id="JACHBQ010000001">
    <property type="protein sequence ID" value="MBB5642242.1"/>
    <property type="molecule type" value="Genomic_DNA"/>
</dbReference>
<evidence type="ECO:0000259" key="2">
    <source>
        <dbReference type="Pfam" id="PF01609"/>
    </source>
</evidence>
<proteinExistence type="predicted"/>
<feature type="domain" description="Transposase IS4-like" evidence="2">
    <location>
        <begin position="213"/>
        <end position="384"/>
    </location>
</feature>
<dbReference type="InterPro" id="IPR002559">
    <property type="entry name" value="Transposase_11"/>
</dbReference>
<dbReference type="InterPro" id="IPR008490">
    <property type="entry name" value="Transposase_InsH_N"/>
</dbReference>
<evidence type="ECO:0000259" key="3">
    <source>
        <dbReference type="Pfam" id="PF05598"/>
    </source>
</evidence>
<dbReference type="AlphaFoldDB" id="A0A7W8ZYB9"/>
<comment type="caution">
    <text evidence="4">The sequence shown here is derived from an EMBL/GenBank/DDBJ whole genome shotgun (WGS) entry which is preliminary data.</text>
</comment>
<dbReference type="GO" id="GO:0004803">
    <property type="term" value="F:transposase activity"/>
    <property type="evidence" value="ECO:0007669"/>
    <property type="project" value="InterPro"/>
</dbReference>
<sequence length="408" mass="44864">MSDSDGLFPATELEHVDVVVDDGVEAGGGVNKRFRAFEPNAVMLVPPDLGEWLPQNHLSRFIADIVETQLDLKKFYASYAKSKGQPPYDPRLMVRVLLYGYCVGVRSSRELERVCVDAIDDAEDARFGKDKRGDELPPELARRESRLVKLAEARAALEADAAVRARKEAEKKARDKGDDDDIAAQKGDDAAKNAVVRPKAQRNFTDPDSRIMKTADGSFHYAYNAQAIVDADHQIIVATTLTNIGVDVEQVVPLVEKLHATTGVLPGQVLADAGYCSASNLDYAKTVEAGSDGRTEFFIATGRMKHGERVPEVPRGRIPANATLRERMARKLKTKKGRAVYARRKAIVEPVFGQIHTRQGKFVLLRGLEQAAHEWYLIAACHNLMKLHTMQTKALLATPAALIASPAT</sequence>
<dbReference type="Pfam" id="PF05598">
    <property type="entry name" value="DUF772"/>
    <property type="match status" value="1"/>
</dbReference>
<dbReference type="PANTHER" id="PTHR33408">
    <property type="entry name" value="TRANSPOSASE"/>
    <property type="match status" value="1"/>
</dbReference>
<accession>A0A7W8ZYB9</accession>
<dbReference type="Proteomes" id="UP000561726">
    <property type="component" value="Unassembled WGS sequence"/>
</dbReference>
<dbReference type="GO" id="GO:0003677">
    <property type="term" value="F:DNA binding"/>
    <property type="evidence" value="ECO:0007669"/>
    <property type="project" value="InterPro"/>
</dbReference>
<dbReference type="PANTHER" id="PTHR33408:SF2">
    <property type="entry name" value="TRANSPOSASE DDE DOMAIN-CONTAINING PROTEIN"/>
    <property type="match status" value="1"/>
</dbReference>
<evidence type="ECO:0000256" key="1">
    <source>
        <dbReference type="SAM" id="MobiDB-lite"/>
    </source>
</evidence>
<reference evidence="4 5" key="1">
    <citation type="submission" date="2020-08" db="EMBL/GenBank/DDBJ databases">
        <title>Sequencing the genomes of 1000 actinobacteria strains.</title>
        <authorList>
            <person name="Klenk H.-P."/>
        </authorList>
    </citation>
    <scope>NUCLEOTIDE SEQUENCE [LARGE SCALE GENOMIC DNA]</scope>
    <source>
        <strain evidence="4 5">DSM 21065</strain>
    </source>
</reference>
<feature type="domain" description="Transposase InsH N-terminal" evidence="3">
    <location>
        <begin position="48"/>
        <end position="119"/>
    </location>
</feature>
<feature type="region of interest" description="Disordered" evidence="1">
    <location>
        <begin position="168"/>
        <end position="209"/>
    </location>
</feature>
<evidence type="ECO:0000313" key="4">
    <source>
        <dbReference type="EMBL" id="MBB5642242.1"/>
    </source>
</evidence>